<gene>
    <name evidence="2" type="ORF">F8M41_007941</name>
</gene>
<evidence type="ECO:0000313" key="3">
    <source>
        <dbReference type="Proteomes" id="UP000439903"/>
    </source>
</evidence>
<sequence length="86" mass="9462">MKIFIFTFILFATLLTVNAAPHQFNKRTTEFYSCPDGLPGVDVIMTPDPLVAGQVANFKVSGTLENEIPTGADLRIDFLIQQGECL</sequence>
<dbReference type="Proteomes" id="UP000439903">
    <property type="component" value="Unassembled WGS sequence"/>
</dbReference>
<evidence type="ECO:0000313" key="2">
    <source>
        <dbReference type="EMBL" id="KAF0412370.1"/>
    </source>
</evidence>
<name>A0A8H3X5P1_GIGMA</name>
<protein>
    <submittedName>
        <fullName evidence="2">Phosphatidylglycerol/phosphatidylinositol transfer protein</fullName>
    </submittedName>
</protein>
<keyword evidence="1" id="KW-0732">Signal</keyword>
<comment type="caution">
    <text evidence="2">The sequence shown here is derived from an EMBL/GenBank/DDBJ whole genome shotgun (WGS) entry which is preliminary data.</text>
</comment>
<evidence type="ECO:0000256" key="1">
    <source>
        <dbReference type="SAM" id="SignalP"/>
    </source>
</evidence>
<organism evidence="2 3">
    <name type="scientific">Gigaspora margarita</name>
    <dbReference type="NCBI Taxonomy" id="4874"/>
    <lineage>
        <taxon>Eukaryota</taxon>
        <taxon>Fungi</taxon>
        <taxon>Fungi incertae sedis</taxon>
        <taxon>Mucoromycota</taxon>
        <taxon>Glomeromycotina</taxon>
        <taxon>Glomeromycetes</taxon>
        <taxon>Diversisporales</taxon>
        <taxon>Gigasporaceae</taxon>
        <taxon>Gigaspora</taxon>
    </lineage>
</organism>
<accession>A0A8H3X5P1</accession>
<proteinExistence type="predicted"/>
<dbReference type="AlphaFoldDB" id="A0A8H3X5P1"/>
<feature type="signal peptide" evidence="1">
    <location>
        <begin position="1"/>
        <end position="19"/>
    </location>
</feature>
<dbReference type="EMBL" id="WTPW01001815">
    <property type="protein sequence ID" value="KAF0412370.1"/>
    <property type="molecule type" value="Genomic_DNA"/>
</dbReference>
<keyword evidence="3" id="KW-1185">Reference proteome</keyword>
<reference evidence="2 3" key="1">
    <citation type="journal article" date="2019" name="Environ. Microbiol.">
        <title>At the nexus of three kingdoms: the genome of the mycorrhizal fungus Gigaspora margarita provides insights into plant, endobacterial and fungal interactions.</title>
        <authorList>
            <person name="Venice F."/>
            <person name="Ghignone S."/>
            <person name="Salvioli di Fossalunga A."/>
            <person name="Amselem J."/>
            <person name="Novero M."/>
            <person name="Xianan X."/>
            <person name="Sedzielewska Toro K."/>
            <person name="Morin E."/>
            <person name="Lipzen A."/>
            <person name="Grigoriev I.V."/>
            <person name="Henrissat B."/>
            <person name="Martin F.M."/>
            <person name="Bonfante P."/>
        </authorList>
    </citation>
    <scope>NUCLEOTIDE SEQUENCE [LARGE SCALE GENOMIC DNA]</scope>
    <source>
        <strain evidence="2 3">BEG34</strain>
    </source>
</reference>
<feature type="chain" id="PRO_5034484641" evidence="1">
    <location>
        <begin position="20"/>
        <end position="86"/>
    </location>
</feature>
<dbReference type="OrthoDB" id="2305646at2759"/>